<protein>
    <submittedName>
        <fullName evidence="1 2">Uncharacterized protein</fullName>
    </submittedName>
</protein>
<sequence>MTGYGSQWTCKLPYVRRWCPYDWKKCRFGNYPTSTVWISASCKIDLSNWKFSDAAWDRIAHEINSFLDQDLSDLSLSYNWNFSCDLGQV</sequence>
<evidence type="ECO:0000313" key="2">
    <source>
        <dbReference type="EnsemblPlants" id="PNT68653"/>
    </source>
</evidence>
<dbReference type="InParanoid" id="A0A2K2D2Z4"/>
<evidence type="ECO:0000313" key="1">
    <source>
        <dbReference type="EMBL" id="PNT68653.1"/>
    </source>
</evidence>
<accession>A0A2K2D2Z4</accession>
<dbReference type="AlphaFoldDB" id="A0A2K2D2Z4"/>
<reference evidence="2" key="3">
    <citation type="submission" date="2018-08" db="UniProtKB">
        <authorList>
            <consortium name="EnsemblPlants"/>
        </authorList>
    </citation>
    <scope>IDENTIFICATION</scope>
    <source>
        <strain evidence="2">cv. Bd21</strain>
    </source>
</reference>
<name>A0A2K2D2Z4_BRADI</name>
<organism evidence="1">
    <name type="scientific">Brachypodium distachyon</name>
    <name type="common">Purple false brome</name>
    <name type="synonym">Trachynia distachya</name>
    <dbReference type="NCBI Taxonomy" id="15368"/>
    <lineage>
        <taxon>Eukaryota</taxon>
        <taxon>Viridiplantae</taxon>
        <taxon>Streptophyta</taxon>
        <taxon>Embryophyta</taxon>
        <taxon>Tracheophyta</taxon>
        <taxon>Spermatophyta</taxon>
        <taxon>Magnoliopsida</taxon>
        <taxon>Liliopsida</taxon>
        <taxon>Poales</taxon>
        <taxon>Poaceae</taxon>
        <taxon>BOP clade</taxon>
        <taxon>Pooideae</taxon>
        <taxon>Stipodae</taxon>
        <taxon>Brachypodieae</taxon>
        <taxon>Brachypodium</taxon>
    </lineage>
</organism>
<reference evidence="1 2" key="1">
    <citation type="journal article" date="2010" name="Nature">
        <title>Genome sequencing and analysis of the model grass Brachypodium distachyon.</title>
        <authorList>
            <consortium name="International Brachypodium Initiative"/>
        </authorList>
    </citation>
    <scope>NUCLEOTIDE SEQUENCE [LARGE SCALE GENOMIC DNA]</scope>
    <source>
        <strain evidence="1 2">Bd21</strain>
    </source>
</reference>
<keyword evidence="3" id="KW-1185">Reference proteome</keyword>
<dbReference type="Proteomes" id="UP000008810">
    <property type="component" value="Chromosome 3"/>
</dbReference>
<proteinExistence type="predicted"/>
<dbReference type="EnsemblPlants" id="PNT68653">
    <property type="protein sequence ID" value="PNT68653"/>
    <property type="gene ID" value="BRADI_3g43772v3"/>
</dbReference>
<dbReference type="EMBL" id="CM000882">
    <property type="protein sequence ID" value="PNT68653.1"/>
    <property type="molecule type" value="Genomic_DNA"/>
</dbReference>
<evidence type="ECO:0000313" key="3">
    <source>
        <dbReference type="Proteomes" id="UP000008810"/>
    </source>
</evidence>
<gene>
    <name evidence="1" type="ORF">BRADI_3g43772v3</name>
</gene>
<reference evidence="1" key="2">
    <citation type="submission" date="2017-06" db="EMBL/GenBank/DDBJ databases">
        <title>WGS assembly of Brachypodium distachyon.</title>
        <authorList>
            <consortium name="The International Brachypodium Initiative"/>
            <person name="Lucas S."/>
            <person name="Harmon-Smith M."/>
            <person name="Lail K."/>
            <person name="Tice H."/>
            <person name="Grimwood J."/>
            <person name="Bruce D."/>
            <person name="Barry K."/>
            <person name="Shu S."/>
            <person name="Lindquist E."/>
            <person name="Wang M."/>
            <person name="Pitluck S."/>
            <person name="Vogel J.P."/>
            <person name="Garvin D.F."/>
            <person name="Mockler T.C."/>
            <person name="Schmutz J."/>
            <person name="Rokhsar D."/>
            <person name="Bevan M.W."/>
        </authorList>
    </citation>
    <scope>NUCLEOTIDE SEQUENCE</scope>
    <source>
        <strain evidence="1">Bd21</strain>
    </source>
</reference>
<dbReference type="Gramene" id="PNT68653">
    <property type="protein sequence ID" value="PNT68653"/>
    <property type="gene ID" value="BRADI_3g43772v3"/>
</dbReference>